<feature type="domain" description="SHSP" evidence="4">
    <location>
        <begin position="53"/>
        <end position="165"/>
    </location>
</feature>
<keyword evidence="5" id="KW-0346">Stress response</keyword>
<protein>
    <submittedName>
        <fullName evidence="5">Protein containing Heat shock protein Hsp20 protein</fullName>
    </submittedName>
</protein>
<organism evidence="5 6">
    <name type="scientific">Candidatus Nomurabacteria bacterium GW2011_GWE1_35_16</name>
    <dbReference type="NCBI Taxonomy" id="1618761"/>
    <lineage>
        <taxon>Bacteria</taxon>
        <taxon>Candidatus Nomuraibacteriota</taxon>
    </lineage>
</organism>
<dbReference type="Pfam" id="PF00011">
    <property type="entry name" value="HSP20"/>
    <property type="match status" value="1"/>
</dbReference>
<evidence type="ECO:0000259" key="4">
    <source>
        <dbReference type="PROSITE" id="PS01031"/>
    </source>
</evidence>
<feature type="compositionally biased region" description="Basic and acidic residues" evidence="3">
    <location>
        <begin position="27"/>
        <end position="53"/>
    </location>
</feature>
<sequence length="165" mass="19003">MMKKRSFLERLTGSIRMEDQEEENPKEEESKKVVLNGKDVEGLGDNDKDSKWEEEQEAELTVDLYQTQGEIIIQTMIAGVHPDNLSINITRDTISIRGKREENQSIGKENYVVQELYWGTFSRTMSLPEEVDPEQAEAIEKHGLLIIKLPKIDKNKETKLKVKSI</sequence>
<dbReference type="InterPro" id="IPR002068">
    <property type="entry name" value="A-crystallin/Hsp20_dom"/>
</dbReference>
<name>A0A0G0EG02_9BACT</name>
<dbReference type="InterPro" id="IPR008978">
    <property type="entry name" value="HSP20-like_chaperone"/>
</dbReference>
<dbReference type="Proteomes" id="UP000034952">
    <property type="component" value="Unassembled WGS sequence"/>
</dbReference>
<dbReference type="Gene3D" id="2.60.40.790">
    <property type="match status" value="1"/>
</dbReference>
<gene>
    <name evidence="5" type="ORF">UR64_C0010G0037</name>
</gene>
<dbReference type="AlphaFoldDB" id="A0A0G0EG02"/>
<dbReference type="EMBL" id="LBPY01000010">
    <property type="protein sequence ID" value="KKP66272.1"/>
    <property type="molecule type" value="Genomic_DNA"/>
</dbReference>
<evidence type="ECO:0000313" key="5">
    <source>
        <dbReference type="EMBL" id="KKP66272.1"/>
    </source>
</evidence>
<dbReference type="PROSITE" id="PS01031">
    <property type="entry name" value="SHSP"/>
    <property type="match status" value="1"/>
</dbReference>
<evidence type="ECO:0000256" key="3">
    <source>
        <dbReference type="SAM" id="MobiDB-lite"/>
    </source>
</evidence>
<dbReference type="InterPro" id="IPR031107">
    <property type="entry name" value="Small_HSP"/>
</dbReference>
<feature type="region of interest" description="Disordered" evidence="3">
    <location>
        <begin position="1"/>
        <end position="55"/>
    </location>
</feature>
<comment type="similarity">
    <text evidence="1 2">Belongs to the small heat shock protein (HSP20) family.</text>
</comment>
<comment type="caution">
    <text evidence="5">The sequence shown here is derived from an EMBL/GenBank/DDBJ whole genome shotgun (WGS) entry which is preliminary data.</text>
</comment>
<dbReference type="CDD" id="cd06464">
    <property type="entry name" value="ACD_sHsps-like"/>
    <property type="match status" value="1"/>
</dbReference>
<dbReference type="SUPFAM" id="SSF49764">
    <property type="entry name" value="HSP20-like chaperones"/>
    <property type="match status" value="1"/>
</dbReference>
<accession>A0A0G0EG02</accession>
<reference evidence="5 6" key="1">
    <citation type="journal article" date="2015" name="Nature">
        <title>rRNA introns, odd ribosomes, and small enigmatic genomes across a large radiation of phyla.</title>
        <authorList>
            <person name="Brown C.T."/>
            <person name="Hug L.A."/>
            <person name="Thomas B.C."/>
            <person name="Sharon I."/>
            <person name="Castelle C.J."/>
            <person name="Singh A."/>
            <person name="Wilkins M.J."/>
            <person name="Williams K.H."/>
            <person name="Banfield J.F."/>
        </authorList>
    </citation>
    <scope>NUCLEOTIDE SEQUENCE [LARGE SCALE GENOMIC DNA]</scope>
</reference>
<evidence type="ECO:0000256" key="1">
    <source>
        <dbReference type="PROSITE-ProRule" id="PRU00285"/>
    </source>
</evidence>
<evidence type="ECO:0000256" key="2">
    <source>
        <dbReference type="RuleBase" id="RU003616"/>
    </source>
</evidence>
<dbReference type="PANTHER" id="PTHR11527">
    <property type="entry name" value="HEAT-SHOCK PROTEIN 20 FAMILY MEMBER"/>
    <property type="match status" value="1"/>
</dbReference>
<proteinExistence type="inferred from homology"/>
<evidence type="ECO:0000313" key="6">
    <source>
        <dbReference type="Proteomes" id="UP000034952"/>
    </source>
</evidence>